<gene>
    <name evidence="3" type="ORF">AFCDBAGC_5056</name>
</gene>
<keyword evidence="2" id="KW-0472">Membrane</keyword>
<keyword evidence="2" id="KW-1133">Transmembrane helix</keyword>
<feature type="region of interest" description="Disordered" evidence="1">
    <location>
        <begin position="256"/>
        <end position="280"/>
    </location>
</feature>
<feature type="transmembrane region" description="Helical" evidence="2">
    <location>
        <begin position="20"/>
        <end position="42"/>
    </location>
</feature>
<feature type="compositionally biased region" description="Pro residues" evidence="1">
    <location>
        <begin position="271"/>
        <end position="280"/>
    </location>
</feature>
<name>A0ABQ4QQU5_9HYPH</name>
<dbReference type="RefSeq" id="WP_238273311.1">
    <property type="nucleotide sequence ID" value="NZ_BPQG01000120.1"/>
</dbReference>
<protein>
    <recommendedName>
        <fullName evidence="5">FecR protein domain-containing protein</fullName>
    </recommendedName>
</protein>
<comment type="caution">
    <text evidence="3">The sequence shown here is derived from an EMBL/GenBank/DDBJ whole genome shotgun (WGS) entry which is preliminary data.</text>
</comment>
<dbReference type="Proteomes" id="UP001055117">
    <property type="component" value="Unassembled WGS sequence"/>
</dbReference>
<evidence type="ECO:0000256" key="2">
    <source>
        <dbReference type="SAM" id="Phobius"/>
    </source>
</evidence>
<evidence type="ECO:0000313" key="4">
    <source>
        <dbReference type="Proteomes" id="UP001055117"/>
    </source>
</evidence>
<dbReference type="EMBL" id="BPQG01000120">
    <property type="protein sequence ID" value="GJD47170.1"/>
    <property type="molecule type" value="Genomic_DNA"/>
</dbReference>
<evidence type="ECO:0008006" key="5">
    <source>
        <dbReference type="Google" id="ProtNLM"/>
    </source>
</evidence>
<keyword evidence="4" id="KW-1185">Reference proteome</keyword>
<organism evidence="3 4">
    <name type="scientific">Methylobacterium cerastii</name>
    <dbReference type="NCBI Taxonomy" id="932741"/>
    <lineage>
        <taxon>Bacteria</taxon>
        <taxon>Pseudomonadati</taxon>
        <taxon>Pseudomonadota</taxon>
        <taxon>Alphaproteobacteria</taxon>
        <taxon>Hyphomicrobiales</taxon>
        <taxon>Methylobacteriaceae</taxon>
        <taxon>Methylobacterium</taxon>
    </lineage>
</organism>
<keyword evidence="2" id="KW-0812">Transmembrane</keyword>
<evidence type="ECO:0000256" key="1">
    <source>
        <dbReference type="SAM" id="MobiDB-lite"/>
    </source>
</evidence>
<sequence length="280" mass="29524">MAPDETFPDLAPAAPAPRRWRLVAFTGRAVGAVLVIGALSLFSRETKRPADPPAPAPASVTTTDLGIAFVPAMTLNARPVAPAAGTGHLRLDRAGETVRIEPPRNPQEQTLASGDFSAIEETHLRLTLTRDAAEPQPGLFVTLARRAAEGPNLAVVRTGARGRVATKFGAVETLEATLSGDRRRICTGFVTLEARPVRVDGWLCAPLGQPPEPRALACALDGLALDGRADPATDAVFTEAEARRDPACDPIRALSAQELAGRTGSIAPRRTTPPPKRPRA</sequence>
<accession>A0ABQ4QQU5</accession>
<proteinExistence type="predicted"/>
<reference evidence="3 4" key="1">
    <citation type="journal article" date="2021" name="Front. Microbiol.">
        <title>Comprehensive Comparative Genomics and Phenotyping of Methylobacterium Species.</title>
        <authorList>
            <person name="Alessa O."/>
            <person name="Ogura Y."/>
            <person name="Fujitani Y."/>
            <person name="Takami H."/>
            <person name="Hayashi T."/>
            <person name="Sahin N."/>
            <person name="Tani A."/>
        </authorList>
    </citation>
    <scope>NUCLEOTIDE SEQUENCE [LARGE SCALE GENOMIC DNA]</scope>
    <source>
        <strain evidence="3 4">DSM 23679</strain>
    </source>
</reference>
<evidence type="ECO:0000313" key="3">
    <source>
        <dbReference type="EMBL" id="GJD47170.1"/>
    </source>
</evidence>